<organism evidence="1 2">
    <name type="scientific">Mytilus coruscus</name>
    <name type="common">Sea mussel</name>
    <dbReference type="NCBI Taxonomy" id="42192"/>
    <lineage>
        <taxon>Eukaryota</taxon>
        <taxon>Metazoa</taxon>
        <taxon>Spiralia</taxon>
        <taxon>Lophotrochozoa</taxon>
        <taxon>Mollusca</taxon>
        <taxon>Bivalvia</taxon>
        <taxon>Autobranchia</taxon>
        <taxon>Pteriomorphia</taxon>
        <taxon>Mytilida</taxon>
        <taxon>Mytiloidea</taxon>
        <taxon>Mytilidae</taxon>
        <taxon>Mytilinae</taxon>
        <taxon>Mytilus</taxon>
    </lineage>
</organism>
<dbReference type="AlphaFoldDB" id="A0A6J8DWK0"/>
<dbReference type="Proteomes" id="UP000507470">
    <property type="component" value="Unassembled WGS sequence"/>
</dbReference>
<dbReference type="EMBL" id="CACVKT020007894">
    <property type="protein sequence ID" value="CAC5411654.1"/>
    <property type="molecule type" value="Genomic_DNA"/>
</dbReference>
<proteinExistence type="predicted"/>
<name>A0A6J8DWK0_MYTCO</name>
<dbReference type="OrthoDB" id="6187004at2759"/>
<evidence type="ECO:0000313" key="2">
    <source>
        <dbReference type="Proteomes" id="UP000507470"/>
    </source>
</evidence>
<keyword evidence="2" id="KW-1185">Reference proteome</keyword>
<reference evidence="1 2" key="1">
    <citation type="submission" date="2020-06" db="EMBL/GenBank/DDBJ databases">
        <authorList>
            <person name="Li R."/>
            <person name="Bekaert M."/>
        </authorList>
    </citation>
    <scope>NUCLEOTIDE SEQUENCE [LARGE SCALE GENOMIC DNA]</scope>
    <source>
        <strain evidence="2">wild</strain>
    </source>
</reference>
<protein>
    <recommendedName>
        <fullName evidence="3">Mab-21-like HhH/H2TH-like domain-containing protein</fullName>
    </recommendedName>
</protein>
<gene>
    <name evidence="1" type="ORF">MCOR_44713</name>
</gene>
<sequence length="499" mass="57764">MAHSKTESLHFYKYLSQKIGSEEVVRARRLKFLSGDFCLSNKFHSHISSGSRGEGLNLKGSDYDFMTILKVYSVYESEKDVVQDLKLVFVMDTDDTPPGFTHLRLYTNYKPGIVNEFFLNFFKPILQQHRGENLLSSELYKYFLIKNINDRYPNCPFEMNIHGPCLSDIFNCFDFAGCLKADQFNSKRRNTLINTLKKSYQKGIQIFSSSQTLHDYRIFPFDITRPVCELTSLMKTLKDHGINLFQSPIINISGVFNTLLHHCKTELSRSIFKLSTATEYQRIPFVLPHINNPNNKQQYKKYKHELSQLLVGVHSDAVSGWLKLASFFYVHNNFFTSIDIIDYTLSKCYDVSPFSKITLKQSEKLKLLLLLFPSPYISLKKFGLNLSVTPMELKYYHVNEIFLLISSLPYALFLRFLCCYHLHDLNSCWKCINQLSETVREHSQSEGDVYHGTIPSDIILLGIAFQMLGDRDRARTTFRLAAQRDVNNCTSAASRLRQL</sequence>
<evidence type="ECO:0000313" key="1">
    <source>
        <dbReference type="EMBL" id="CAC5411654.1"/>
    </source>
</evidence>
<accession>A0A6J8DWK0</accession>
<evidence type="ECO:0008006" key="3">
    <source>
        <dbReference type="Google" id="ProtNLM"/>
    </source>
</evidence>